<dbReference type="InParanoid" id="A0E0L9"/>
<evidence type="ECO:0000313" key="2">
    <source>
        <dbReference type="Proteomes" id="UP000000600"/>
    </source>
</evidence>
<gene>
    <name evidence="1" type="ORF">GSPATT00022004001</name>
</gene>
<protein>
    <submittedName>
        <fullName evidence="1">Uncharacterized protein</fullName>
    </submittedName>
</protein>
<accession>A0E0L9</accession>
<sequence length="65" mass="7468">MKQNCKQLKTKNAQTIYNVFCSVGIALNYDFSIIIDPEQKRTMKNQLSLKESTAIQAEMVLTQQQ</sequence>
<dbReference type="AlphaFoldDB" id="A0E0L9"/>
<organism evidence="1 2">
    <name type="scientific">Paramecium tetraurelia</name>
    <dbReference type="NCBI Taxonomy" id="5888"/>
    <lineage>
        <taxon>Eukaryota</taxon>
        <taxon>Sar</taxon>
        <taxon>Alveolata</taxon>
        <taxon>Ciliophora</taxon>
        <taxon>Intramacronucleata</taxon>
        <taxon>Oligohymenophorea</taxon>
        <taxon>Peniculida</taxon>
        <taxon>Parameciidae</taxon>
        <taxon>Paramecium</taxon>
    </lineage>
</organism>
<evidence type="ECO:0000313" key="1">
    <source>
        <dbReference type="EMBL" id="CAK88836.1"/>
    </source>
</evidence>
<dbReference type="Proteomes" id="UP000000600">
    <property type="component" value="Unassembled WGS sequence"/>
</dbReference>
<dbReference type="EMBL" id="CT868651">
    <property type="protein sequence ID" value="CAK88836.1"/>
    <property type="molecule type" value="Genomic_DNA"/>
</dbReference>
<reference evidence="1 2" key="1">
    <citation type="journal article" date="2006" name="Nature">
        <title>Global trends of whole-genome duplications revealed by the ciliate Paramecium tetraurelia.</title>
        <authorList>
            <consortium name="Genoscope"/>
            <person name="Aury J.-M."/>
            <person name="Jaillon O."/>
            <person name="Duret L."/>
            <person name="Noel B."/>
            <person name="Jubin C."/>
            <person name="Porcel B.M."/>
            <person name="Segurens B."/>
            <person name="Daubin V."/>
            <person name="Anthouard V."/>
            <person name="Aiach N."/>
            <person name="Arnaiz O."/>
            <person name="Billaut A."/>
            <person name="Beisson J."/>
            <person name="Blanc I."/>
            <person name="Bouhouche K."/>
            <person name="Camara F."/>
            <person name="Duharcourt S."/>
            <person name="Guigo R."/>
            <person name="Gogendeau D."/>
            <person name="Katinka M."/>
            <person name="Keller A.-M."/>
            <person name="Kissmehl R."/>
            <person name="Klotz C."/>
            <person name="Koll F."/>
            <person name="Le Moue A."/>
            <person name="Lepere C."/>
            <person name="Malinsky S."/>
            <person name="Nowacki M."/>
            <person name="Nowak J.K."/>
            <person name="Plattner H."/>
            <person name="Poulain J."/>
            <person name="Ruiz F."/>
            <person name="Serrano V."/>
            <person name="Zagulski M."/>
            <person name="Dessen P."/>
            <person name="Betermier M."/>
            <person name="Weissenbach J."/>
            <person name="Scarpelli C."/>
            <person name="Schachter V."/>
            <person name="Sperling L."/>
            <person name="Meyer E."/>
            <person name="Cohen J."/>
            <person name="Wincker P."/>
        </authorList>
    </citation>
    <scope>NUCLEOTIDE SEQUENCE [LARGE SCALE GENOMIC DNA]</scope>
    <source>
        <strain evidence="1 2">Stock d4-2</strain>
    </source>
</reference>
<dbReference type="RefSeq" id="XP_001456233.1">
    <property type="nucleotide sequence ID" value="XM_001456196.1"/>
</dbReference>
<dbReference type="KEGG" id="ptm:GSPATT00022004001"/>
<proteinExistence type="predicted"/>
<name>A0E0L9_PARTE</name>
<dbReference type="HOGENOM" id="CLU_2854472_0_0_1"/>
<keyword evidence="2" id="KW-1185">Reference proteome</keyword>
<dbReference type="GeneID" id="5042018"/>